<feature type="region of interest" description="Disordered" evidence="1">
    <location>
        <begin position="1"/>
        <end position="51"/>
    </location>
</feature>
<dbReference type="AlphaFoldDB" id="A0AAW1U8R5"/>
<evidence type="ECO:0000256" key="1">
    <source>
        <dbReference type="SAM" id="MobiDB-lite"/>
    </source>
</evidence>
<name>A0AAW1U8R5_9CUCU</name>
<dbReference type="EMBL" id="JARQZJ010000039">
    <property type="protein sequence ID" value="KAK9877086.1"/>
    <property type="molecule type" value="Genomic_DNA"/>
</dbReference>
<organism evidence="2 3">
    <name type="scientific">Henosepilachna vigintioctopunctata</name>
    <dbReference type="NCBI Taxonomy" id="420089"/>
    <lineage>
        <taxon>Eukaryota</taxon>
        <taxon>Metazoa</taxon>
        <taxon>Ecdysozoa</taxon>
        <taxon>Arthropoda</taxon>
        <taxon>Hexapoda</taxon>
        <taxon>Insecta</taxon>
        <taxon>Pterygota</taxon>
        <taxon>Neoptera</taxon>
        <taxon>Endopterygota</taxon>
        <taxon>Coleoptera</taxon>
        <taxon>Polyphaga</taxon>
        <taxon>Cucujiformia</taxon>
        <taxon>Coccinelloidea</taxon>
        <taxon>Coccinellidae</taxon>
        <taxon>Epilachninae</taxon>
        <taxon>Epilachnini</taxon>
        <taxon>Henosepilachna</taxon>
    </lineage>
</organism>
<feature type="compositionally biased region" description="Basic and acidic residues" evidence="1">
    <location>
        <begin position="1"/>
        <end position="16"/>
    </location>
</feature>
<sequence>MKGHRKSAENLPEKMANRQKKQMHSIEHLLQLPNTSRTNEIPMVKHERPPKKVSPQLNFFIDVI</sequence>
<evidence type="ECO:0000313" key="3">
    <source>
        <dbReference type="Proteomes" id="UP001431783"/>
    </source>
</evidence>
<keyword evidence="3" id="KW-1185">Reference proteome</keyword>
<proteinExistence type="predicted"/>
<protein>
    <submittedName>
        <fullName evidence="2">Uncharacterized protein</fullName>
    </submittedName>
</protein>
<dbReference type="Proteomes" id="UP001431783">
    <property type="component" value="Unassembled WGS sequence"/>
</dbReference>
<gene>
    <name evidence="2" type="ORF">WA026_016111</name>
</gene>
<evidence type="ECO:0000313" key="2">
    <source>
        <dbReference type="EMBL" id="KAK9877086.1"/>
    </source>
</evidence>
<accession>A0AAW1U8R5</accession>
<comment type="caution">
    <text evidence="2">The sequence shown here is derived from an EMBL/GenBank/DDBJ whole genome shotgun (WGS) entry which is preliminary data.</text>
</comment>
<reference evidence="2 3" key="1">
    <citation type="submission" date="2023-03" db="EMBL/GenBank/DDBJ databases">
        <title>Genome insight into feeding habits of ladybird beetles.</title>
        <authorList>
            <person name="Li H.-S."/>
            <person name="Huang Y.-H."/>
            <person name="Pang H."/>
        </authorList>
    </citation>
    <scope>NUCLEOTIDE SEQUENCE [LARGE SCALE GENOMIC DNA]</scope>
    <source>
        <strain evidence="2">SYSU_2023b</strain>
        <tissue evidence="2">Whole body</tissue>
    </source>
</reference>